<evidence type="ECO:0000313" key="6">
    <source>
        <dbReference type="EMBL" id="ABM62887.1"/>
    </source>
</evidence>
<dbReference type="KEGG" id="hha:Hhal_2123"/>
<dbReference type="PANTHER" id="PTHR37481">
    <property type="entry name" value="LIPOPOLYSACCHARIDE EXPORT SYSTEM PROTEIN LPTC"/>
    <property type="match status" value="1"/>
</dbReference>
<keyword evidence="3" id="KW-0812">Transmembrane</keyword>
<keyword evidence="1" id="KW-1003">Cell membrane</keyword>
<dbReference type="InterPro" id="IPR010664">
    <property type="entry name" value="LipoPS_assembly_LptC-rel"/>
</dbReference>
<dbReference type="RefSeq" id="WP_011814909.1">
    <property type="nucleotide sequence ID" value="NC_008789.1"/>
</dbReference>
<evidence type="ECO:0000256" key="4">
    <source>
        <dbReference type="ARBA" id="ARBA00022989"/>
    </source>
</evidence>
<evidence type="ECO:0000256" key="3">
    <source>
        <dbReference type="ARBA" id="ARBA00022692"/>
    </source>
</evidence>
<dbReference type="OrthoDB" id="5973594at2"/>
<dbReference type="GO" id="GO:0030288">
    <property type="term" value="C:outer membrane-bounded periplasmic space"/>
    <property type="evidence" value="ECO:0007669"/>
    <property type="project" value="TreeGrafter"/>
</dbReference>
<organism evidence="6 7">
    <name type="scientific">Halorhodospira halophila (strain DSM 244 / SL1)</name>
    <name type="common">Ectothiorhodospira halophila (strain DSM 244 / SL1)</name>
    <dbReference type="NCBI Taxonomy" id="349124"/>
    <lineage>
        <taxon>Bacteria</taxon>
        <taxon>Pseudomonadati</taxon>
        <taxon>Pseudomonadota</taxon>
        <taxon>Gammaproteobacteria</taxon>
        <taxon>Chromatiales</taxon>
        <taxon>Ectothiorhodospiraceae</taxon>
        <taxon>Halorhodospira</taxon>
    </lineage>
</organism>
<gene>
    <name evidence="6" type="ordered locus">Hhal_2123</name>
</gene>
<dbReference type="STRING" id="349124.Hhal_2123"/>
<dbReference type="AlphaFoldDB" id="A1WYX5"/>
<evidence type="ECO:0000256" key="2">
    <source>
        <dbReference type="ARBA" id="ARBA00022519"/>
    </source>
</evidence>
<dbReference type="GO" id="GO:0017089">
    <property type="term" value="F:glycolipid transfer activity"/>
    <property type="evidence" value="ECO:0007669"/>
    <property type="project" value="TreeGrafter"/>
</dbReference>
<protein>
    <recommendedName>
        <fullName evidence="8">Lipopolysaccharide export system protein LptC</fullName>
    </recommendedName>
</protein>
<sequence>MRRGALFPLATLGFIVLLSLLLTRDPTPPEPDTTEPPEERPDFFLEGFTMVDFDEQGQRRAALHGHTGEHFPGRGELEIVEPDLRMRSRDGATWEARAPFGIAEREGAEVRLFDEVDIHRPAQGTRPALDIATRNLLVDLRAGEARTTEAVTAREPAGTLRGTGMTLDYRTDRLRLHADVRGEYGLH</sequence>
<evidence type="ECO:0000313" key="7">
    <source>
        <dbReference type="Proteomes" id="UP000000647"/>
    </source>
</evidence>
<dbReference type="Pfam" id="PF06835">
    <property type="entry name" value="LptC"/>
    <property type="match status" value="1"/>
</dbReference>
<dbReference type="InterPro" id="IPR026265">
    <property type="entry name" value="LptC"/>
</dbReference>
<dbReference type="PANTHER" id="PTHR37481:SF1">
    <property type="entry name" value="LIPOPOLYSACCHARIDE EXPORT SYSTEM PROTEIN LPTC"/>
    <property type="match status" value="1"/>
</dbReference>
<accession>A1WYX5</accession>
<dbReference type="Gene3D" id="2.60.450.10">
    <property type="entry name" value="Lipopolysaccharide (LPS) transport protein A like domain"/>
    <property type="match status" value="1"/>
</dbReference>
<dbReference type="NCBIfam" id="TIGR04409">
    <property type="entry name" value="LptC_YrbK"/>
    <property type="match status" value="1"/>
</dbReference>
<dbReference type="GO" id="GO:0015221">
    <property type="term" value="F:lipopolysaccharide transmembrane transporter activity"/>
    <property type="evidence" value="ECO:0007669"/>
    <property type="project" value="InterPro"/>
</dbReference>
<dbReference type="eggNOG" id="COG3117">
    <property type="taxonomic scope" value="Bacteria"/>
</dbReference>
<dbReference type="GO" id="GO:0005886">
    <property type="term" value="C:plasma membrane"/>
    <property type="evidence" value="ECO:0007669"/>
    <property type="project" value="InterPro"/>
</dbReference>
<keyword evidence="2" id="KW-0997">Cell inner membrane</keyword>
<keyword evidence="5" id="KW-0472">Membrane</keyword>
<evidence type="ECO:0000256" key="5">
    <source>
        <dbReference type="ARBA" id="ARBA00023136"/>
    </source>
</evidence>
<evidence type="ECO:0000256" key="1">
    <source>
        <dbReference type="ARBA" id="ARBA00022475"/>
    </source>
</evidence>
<dbReference type="Proteomes" id="UP000000647">
    <property type="component" value="Chromosome"/>
</dbReference>
<reference evidence="6 7" key="2">
    <citation type="journal article" date="2013" name="Stand. Genomic Sci.">
        <title>Complete genome sequence of Halorhodospira halophila SL1.</title>
        <authorList>
            <person name="Challacombe J.F."/>
            <person name="Majid S."/>
            <person name="Deole R."/>
            <person name="Brettin T.S."/>
            <person name="Bruce D."/>
            <person name="Delano S.F."/>
            <person name="Detter J.C."/>
            <person name="Gleasner C.D."/>
            <person name="Han C.S."/>
            <person name="Misra M."/>
            <person name="Reitenga K.G."/>
            <person name="Mikhailova N."/>
            <person name="Woyke T."/>
            <person name="Pitluck S."/>
            <person name="Nolan M."/>
            <person name="Land M.L."/>
            <person name="Saunders E."/>
            <person name="Tapia R."/>
            <person name="Lapidus A."/>
            <person name="Ivanova N."/>
            <person name="Hoff W.D."/>
        </authorList>
    </citation>
    <scope>NUCLEOTIDE SEQUENCE [LARGE SCALE GENOMIC DNA]</scope>
    <source>
        <strain evidence="7">DSM 244 / SL1</strain>
    </source>
</reference>
<keyword evidence="4" id="KW-1133">Transmembrane helix</keyword>
<reference evidence="7" key="1">
    <citation type="submission" date="2006-12" db="EMBL/GenBank/DDBJ databases">
        <title>Complete sequence of Halorhodospira halophila SL1.</title>
        <authorList>
            <consortium name="US DOE Joint Genome Institute"/>
            <person name="Copeland A."/>
            <person name="Lucas S."/>
            <person name="Lapidus A."/>
            <person name="Barry K."/>
            <person name="Detter J.C."/>
            <person name="Glavina del Rio T."/>
            <person name="Hammon N."/>
            <person name="Israni S."/>
            <person name="Dalin E."/>
            <person name="Tice H."/>
            <person name="Pitluck S."/>
            <person name="Saunders E."/>
            <person name="Brettin T."/>
            <person name="Bruce D."/>
            <person name="Han C."/>
            <person name="Tapia R."/>
            <person name="Schmutz J."/>
            <person name="Larimer F."/>
            <person name="Land M."/>
            <person name="Hauser L."/>
            <person name="Kyrpides N."/>
            <person name="Mikhailova N."/>
            <person name="Hoff W."/>
            <person name="Richardson P."/>
        </authorList>
    </citation>
    <scope>NUCLEOTIDE SEQUENCE [LARGE SCALE GENOMIC DNA]</scope>
    <source>
        <strain evidence="7">DSM 244 / SL1</strain>
    </source>
</reference>
<proteinExistence type="predicted"/>
<evidence type="ECO:0008006" key="8">
    <source>
        <dbReference type="Google" id="ProtNLM"/>
    </source>
</evidence>
<dbReference type="InterPro" id="IPR052363">
    <property type="entry name" value="LPS_export_LptC"/>
</dbReference>
<dbReference type="EMBL" id="CP000544">
    <property type="protein sequence ID" value="ABM62887.1"/>
    <property type="molecule type" value="Genomic_DNA"/>
</dbReference>
<keyword evidence="7" id="KW-1185">Reference proteome</keyword>
<dbReference type="HOGENOM" id="CLU_1394170_0_0_6"/>
<name>A1WYX5_HALHL</name>